<accession>A0A0V1GUV3</accession>
<protein>
    <submittedName>
        <fullName evidence="1">Uncharacterized protein</fullName>
    </submittedName>
</protein>
<proteinExistence type="predicted"/>
<organism evidence="1 2">
    <name type="scientific">Trichinella zimbabwensis</name>
    <dbReference type="NCBI Taxonomy" id="268475"/>
    <lineage>
        <taxon>Eukaryota</taxon>
        <taxon>Metazoa</taxon>
        <taxon>Ecdysozoa</taxon>
        <taxon>Nematoda</taxon>
        <taxon>Enoplea</taxon>
        <taxon>Dorylaimia</taxon>
        <taxon>Trichinellida</taxon>
        <taxon>Trichinellidae</taxon>
        <taxon>Trichinella</taxon>
    </lineage>
</organism>
<dbReference type="Proteomes" id="UP000055024">
    <property type="component" value="Unassembled WGS sequence"/>
</dbReference>
<sequence>MTKNINQSVLLLKANFIPYDDIELHCNNSLLASGAQKISLKAHGADKSDFSSENFYFTGIRLK</sequence>
<keyword evidence="2" id="KW-1185">Reference proteome</keyword>
<dbReference type="AlphaFoldDB" id="A0A0V1GUV3"/>
<gene>
    <name evidence="1" type="ORF">T11_5773</name>
</gene>
<evidence type="ECO:0000313" key="1">
    <source>
        <dbReference type="EMBL" id="KRZ02032.1"/>
    </source>
</evidence>
<name>A0A0V1GUV3_9BILA</name>
<evidence type="ECO:0000313" key="2">
    <source>
        <dbReference type="Proteomes" id="UP000055024"/>
    </source>
</evidence>
<comment type="caution">
    <text evidence="1">The sequence shown here is derived from an EMBL/GenBank/DDBJ whole genome shotgun (WGS) entry which is preliminary data.</text>
</comment>
<reference evidence="1 2" key="1">
    <citation type="submission" date="2015-01" db="EMBL/GenBank/DDBJ databases">
        <title>Evolution of Trichinella species and genotypes.</title>
        <authorList>
            <person name="Korhonen P.K."/>
            <person name="Edoardo P."/>
            <person name="Giuseppe L.R."/>
            <person name="Gasser R.B."/>
        </authorList>
    </citation>
    <scope>NUCLEOTIDE SEQUENCE [LARGE SCALE GENOMIC DNA]</scope>
    <source>
        <strain evidence="1">ISS1029</strain>
    </source>
</reference>
<dbReference type="EMBL" id="JYDP01000247">
    <property type="protein sequence ID" value="KRZ02032.1"/>
    <property type="molecule type" value="Genomic_DNA"/>
</dbReference>